<name>A0AAU9PEE9_9ASTR</name>
<organism evidence="1 2">
    <name type="scientific">Lactuca virosa</name>
    <dbReference type="NCBI Taxonomy" id="75947"/>
    <lineage>
        <taxon>Eukaryota</taxon>
        <taxon>Viridiplantae</taxon>
        <taxon>Streptophyta</taxon>
        <taxon>Embryophyta</taxon>
        <taxon>Tracheophyta</taxon>
        <taxon>Spermatophyta</taxon>
        <taxon>Magnoliopsida</taxon>
        <taxon>eudicotyledons</taxon>
        <taxon>Gunneridae</taxon>
        <taxon>Pentapetalae</taxon>
        <taxon>asterids</taxon>
        <taxon>campanulids</taxon>
        <taxon>Asterales</taxon>
        <taxon>Asteraceae</taxon>
        <taxon>Cichorioideae</taxon>
        <taxon>Cichorieae</taxon>
        <taxon>Lactucinae</taxon>
        <taxon>Lactuca</taxon>
    </lineage>
</organism>
<dbReference type="Proteomes" id="UP001157418">
    <property type="component" value="Unassembled WGS sequence"/>
</dbReference>
<reference evidence="1 2" key="1">
    <citation type="submission" date="2022-01" db="EMBL/GenBank/DDBJ databases">
        <authorList>
            <person name="Xiong W."/>
            <person name="Schranz E."/>
        </authorList>
    </citation>
    <scope>NUCLEOTIDE SEQUENCE [LARGE SCALE GENOMIC DNA]</scope>
</reference>
<keyword evidence="2" id="KW-1185">Reference proteome</keyword>
<dbReference type="AlphaFoldDB" id="A0AAU9PEE9"/>
<sequence length="145" mass="17006">MALAPTEYLRILLPTEYLRLKKIHPALIKTSSRSYPSKKVHPALIKTSSRLYPSYPFFALTQKRPFSNRLSPIDFTPAPAPIDFSVVVHTSGYIRRVLHYLRPPQRLLLHEELDFTADFSRFLNSEFRLVMLLMWEEEDDKYHSA</sequence>
<evidence type="ECO:0000313" key="2">
    <source>
        <dbReference type="Proteomes" id="UP001157418"/>
    </source>
</evidence>
<comment type="caution">
    <text evidence="1">The sequence shown here is derived from an EMBL/GenBank/DDBJ whole genome shotgun (WGS) entry which is preliminary data.</text>
</comment>
<proteinExistence type="predicted"/>
<gene>
    <name evidence="1" type="ORF">LVIROSA_LOCUS33858</name>
</gene>
<protein>
    <submittedName>
        <fullName evidence="1">Uncharacterized protein</fullName>
    </submittedName>
</protein>
<evidence type="ECO:0000313" key="1">
    <source>
        <dbReference type="EMBL" id="CAH1448303.1"/>
    </source>
</evidence>
<accession>A0AAU9PEE9</accession>
<dbReference type="EMBL" id="CAKMRJ010005634">
    <property type="protein sequence ID" value="CAH1448303.1"/>
    <property type="molecule type" value="Genomic_DNA"/>
</dbReference>